<keyword evidence="2" id="KW-1185">Reference proteome</keyword>
<dbReference type="EMBL" id="QJVD01000020">
    <property type="protein sequence ID" value="PYI65807.1"/>
    <property type="molecule type" value="Genomic_DNA"/>
</dbReference>
<dbReference type="AlphaFoldDB" id="A0A2V5LS61"/>
<reference evidence="1 2" key="1">
    <citation type="submission" date="2018-05" db="EMBL/GenBank/DDBJ databases">
        <title>Genetic diversity of glacier-inhabiting Cryobacterium bacteria in China and description of Cryobacterium mengkeensis sp. nov. and Arthrobacter glacialis sp. nov.</title>
        <authorList>
            <person name="Liu Q."/>
            <person name="Xin Y.-H."/>
        </authorList>
    </citation>
    <scope>NUCLEOTIDE SEQUENCE [LARGE SCALE GENOMIC DNA]</scope>
    <source>
        <strain evidence="1 2">LI2</strain>
    </source>
</reference>
<accession>A0A2V5LS61</accession>
<proteinExistence type="predicted"/>
<evidence type="ECO:0000313" key="2">
    <source>
        <dbReference type="Proteomes" id="UP000247832"/>
    </source>
</evidence>
<comment type="caution">
    <text evidence="1">The sequence shown here is derived from an EMBL/GenBank/DDBJ whole genome shotgun (WGS) entry which is preliminary data.</text>
</comment>
<organism evidence="1 2">
    <name type="scientific">Arthrobacter livingstonensis</name>
    <dbReference type="NCBI Taxonomy" id="670078"/>
    <lineage>
        <taxon>Bacteria</taxon>
        <taxon>Bacillati</taxon>
        <taxon>Actinomycetota</taxon>
        <taxon>Actinomycetes</taxon>
        <taxon>Micrococcales</taxon>
        <taxon>Micrococcaceae</taxon>
        <taxon>Arthrobacter</taxon>
    </lineage>
</organism>
<name>A0A2V5LS61_9MICC</name>
<protein>
    <submittedName>
        <fullName evidence="1">Uncharacterized protein</fullName>
    </submittedName>
</protein>
<dbReference type="Proteomes" id="UP000247832">
    <property type="component" value="Unassembled WGS sequence"/>
</dbReference>
<gene>
    <name evidence="1" type="ORF">CVV68_16380</name>
</gene>
<evidence type="ECO:0000313" key="1">
    <source>
        <dbReference type="EMBL" id="PYI65807.1"/>
    </source>
</evidence>
<sequence>MAVPARNAALWLANGGVAGLARGGTILSVPAATAAGYLVERARHPLAAEHALRGRTGDMEVAL</sequence>